<evidence type="ECO:0000256" key="2">
    <source>
        <dbReference type="ARBA" id="ARBA00023237"/>
    </source>
</evidence>
<dbReference type="InterPro" id="IPR012902">
    <property type="entry name" value="N_methyl_site"/>
</dbReference>
<dbReference type="RefSeq" id="WP_110828972.1">
    <property type="nucleotide sequence ID" value="NZ_BMQG01000007.1"/>
</dbReference>
<keyword evidence="4" id="KW-1185">Reference proteome</keyword>
<name>A0A8H9GQ13_9DEIO</name>
<dbReference type="AlphaFoldDB" id="A0A8H9GQ13"/>
<sequence length="267" mass="27773">MTGAQRGLTLIELLVALALALIALFAASNLLISSTQSAGDLQVRSDLLLEQQVAQNYLLANVREAAFVYPSGTPITLPVNYSTTRPGGGTWTAGGSVPLLAFIQAPERPVSGCALTNADTRRACYTFRAYYPVRRADWVAGAPDPANPGPDTSNDDRWVLAEFAQPLNATTPPTVTGALNLAAAGLSGTASLLLDYVQPAAPGLPPLLSAVTPSPQTPGGVRVTLNVSLNRNVRGRDTTQPARPGASPASWVQSVTIAPRNVGTLPP</sequence>
<proteinExistence type="predicted"/>
<evidence type="ECO:0000313" key="4">
    <source>
        <dbReference type="Proteomes" id="UP000600547"/>
    </source>
</evidence>
<organism evidence="3 4">
    <name type="scientific">Deinococcus arenae</name>
    <dbReference type="NCBI Taxonomy" id="1452751"/>
    <lineage>
        <taxon>Bacteria</taxon>
        <taxon>Thermotogati</taxon>
        <taxon>Deinococcota</taxon>
        <taxon>Deinococci</taxon>
        <taxon>Deinococcales</taxon>
        <taxon>Deinococcaceae</taxon>
        <taxon>Deinococcus</taxon>
    </lineage>
</organism>
<dbReference type="GO" id="GO:0009279">
    <property type="term" value="C:cell outer membrane"/>
    <property type="evidence" value="ECO:0007669"/>
    <property type="project" value="UniProtKB-SubCell"/>
</dbReference>
<keyword evidence="2" id="KW-0472">Membrane</keyword>
<reference evidence="4" key="1">
    <citation type="journal article" date="2019" name="Int. J. Syst. Evol. Microbiol.">
        <title>The Global Catalogue of Microorganisms (GCM) 10K type strain sequencing project: providing services to taxonomists for standard genome sequencing and annotation.</title>
        <authorList>
            <consortium name="The Broad Institute Genomics Platform"/>
            <consortium name="The Broad Institute Genome Sequencing Center for Infectious Disease"/>
            <person name="Wu L."/>
            <person name="Ma J."/>
        </authorList>
    </citation>
    <scope>NUCLEOTIDE SEQUENCE [LARGE SCALE GENOMIC DNA]</scope>
    <source>
        <strain evidence="4">JCM 31047</strain>
    </source>
</reference>
<dbReference type="Proteomes" id="UP000600547">
    <property type="component" value="Unassembled WGS sequence"/>
</dbReference>
<accession>A0A8H9GQ13</accession>
<dbReference type="Pfam" id="PF07963">
    <property type="entry name" value="N_methyl"/>
    <property type="match status" value="1"/>
</dbReference>
<dbReference type="PROSITE" id="PS00409">
    <property type="entry name" value="PROKAR_NTER_METHYL"/>
    <property type="match status" value="1"/>
</dbReference>
<protein>
    <submittedName>
        <fullName evidence="3">Prepilin-type N-terminal cleavage/methylation domain-containing protein</fullName>
    </submittedName>
</protein>
<keyword evidence="2" id="KW-0998">Cell outer membrane</keyword>
<evidence type="ECO:0000256" key="1">
    <source>
        <dbReference type="ARBA" id="ARBA00004442"/>
    </source>
</evidence>
<evidence type="ECO:0000313" key="3">
    <source>
        <dbReference type="EMBL" id="GGM46049.1"/>
    </source>
</evidence>
<dbReference type="EMBL" id="BMQG01000007">
    <property type="protein sequence ID" value="GGM46049.1"/>
    <property type="molecule type" value="Genomic_DNA"/>
</dbReference>
<comment type="caution">
    <text evidence="3">The sequence shown here is derived from an EMBL/GenBank/DDBJ whole genome shotgun (WGS) entry which is preliminary data.</text>
</comment>
<gene>
    <name evidence="3" type="ORF">GCM10008956_22770</name>
</gene>
<comment type="subcellular location">
    <subcellularLocation>
        <location evidence="1">Cell outer membrane</location>
    </subcellularLocation>
</comment>
<dbReference type="NCBIfam" id="TIGR02532">
    <property type="entry name" value="IV_pilin_GFxxxE"/>
    <property type="match status" value="1"/>
</dbReference>